<comment type="caution">
    <text evidence="1">The sequence shown here is derived from an EMBL/GenBank/DDBJ whole genome shotgun (WGS) entry which is preliminary data.</text>
</comment>
<gene>
    <name evidence="1" type="ORF">LTR37_015512</name>
</gene>
<evidence type="ECO:0000313" key="1">
    <source>
        <dbReference type="EMBL" id="KAK3701414.1"/>
    </source>
</evidence>
<name>A0ACC3MQU6_9PEZI</name>
<reference evidence="1" key="1">
    <citation type="submission" date="2023-07" db="EMBL/GenBank/DDBJ databases">
        <title>Black Yeasts Isolated from many extreme environments.</title>
        <authorList>
            <person name="Coleine C."/>
            <person name="Stajich J.E."/>
            <person name="Selbmann L."/>
        </authorList>
    </citation>
    <scope>NUCLEOTIDE SEQUENCE</scope>
    <source>
        <strain evidence="1">CCFEE 5714</strain>
    </source>
</reference>
<protein>
    <submittedName>
        <fullName evidence="1">Uncharacterized protein</fullName>
    </submittedName>
</protein>
<dbReference type="Proteomes" id="UP001281147">
    <property type="component" value="Unassembled WGS sequence"/>
</dbReference>
<keyword evidence="2" id="KW-1185">Reference proteome</keyword>
<proteinExistence type="predicted"/>
<evidence type="ECO:0000313" key="2">
    <source>
        <dbReference type="Proteomes" id="UP001281147"/>
    </source>
</evidence>
<dbReference type="EMBL" id="JAUTXU010000174">
    <property type="protein sequence ID" value="KAK3701414.1"/>
    <property type="molecule type" value="Genomic_DNA"/>
</dbReference>
<organism evidence="1 2">
    <name type="scientific">Vermiconidia calcicola</name>
    <dbReference type="NCBI Taxonomy" id="1690605"/>
    <lineage>
        <taxon>Eukaryota</taxon>
        <taxon>Fungi</taxon>
        <taxon>Dikarya</taxon>
        <taxon>Ascomycota</taxon>
        <taxon>Pezizomycotina</taxon>
        <taxon>Dothideomycetes</taxon>
        <taxon>Dothideomycetidae</taxon>
        <taxon>Mycosphaerellales</taxon>
        <taxon>Extremaceae</taxon>
        <taxon>Vermiconidia</taxon>
    </lineage>
</organism>
<accession>A0ACC3MQU6</accession>
<sequence>MNAFVQQHFRHESSGLHLDKHYTWANVLEEARLAQERYEAKEGTKRGRLSLFGRKAGEYSSTITPALQNFLPNGDYTGIVCGSVILVLKAFESVAEVRKMVMDTLSDAPPLLENVDRMTQLYPNDTKLQDQAAEMKDRVDILKSNTEKLKEQASLCDKELTHQILAMISHVHTEVVLLGARIMEAIDDMAAQFSEELQSTRDQWEVQFQVLKEAMLAAQATGANAVEALIPLLLLDAVAQCKWHSQMSALSLSRATTVDAASSSNISAHDVVSNLGDWRAHNNTLLSFYSSIASDCGPDTVAAILVSPEFHYWLSSSHSGMLVIEYDLVEQITQPGSIVVASLFRAITQVPGPLCLVHFCCQQGPYDRPDPIINLLSCLISSLLQVAENVDLRSWSESQPSHAHHARLEAREFQYLCSLLKNLVNSLPSGAIFCLIDDFQRLEAESDRQSLCTAFCYLQNMVFKSAREGDVVILKFLITTPLQNSIIFDLADRSVRCWHRVEPEHTRHLEYQGFDAEQILSGM</sequence>